<feature type="region of interest" description="Disordered" evidence="1">
    <location>
        <begin position="1374"/>
        <end position="1394"/>
    </location>
</feature>
<evidence type="ECO:0000313" key="2">
    <source>
        <dbReference type="EMBL" id="GIQ81517.1"/>
    </source>
</evidence>
<keyword evidence="3" id="KW-1185">Reference proteome</keyword>
<accession>A0A9K3CSB9</accession>
<feature type="region of interest" description="Disordered" evidence="1">
    <location>
        <begin position="816"/>
        <end position="845"/>
    </location>
</feature>
<feature type="region of interest" description="Disordered" evidence="1">
    <location>
        <begin position="414"/>
        <end position="443"/>
    </location>
</feature>
<evidence type="ECO:0000256" key="1">
    <source>
        <dbReference type="SAM" id="MobiDB-lite"/>
    </source>
</evidence>
<proteinExistence type="predicted"/>
<organism evidence="2 3">
    <name type="scientific">Kipferlia bialata</name>
    <dbReference type="NCBI Taxonomy" id="797122"/>
    <lineage>
        <taxon>Eukaryota</taxon>
        <taxon>Metamonada</taxon>
        <taxon>Carpediemonas-like organisms</taxon>
        <taxon>Kipferlia</taxon>
    </lineage>
</organism>
<dbReference type="Proteomes" id="UP000265618">
    <property type="component" value="Unassembled WGS sequence"/>
</dbReference>
<comment type="caution">
    <text evidence="2">The sequence shown here is derived from an EMBL/GenBank/DDBJ whole genome shotgun (WGS) entry which is preliminary data.</text>
</comment>
<sequence>MCLSVSVLCPVLTCRGTYLEYYSEGKEGSTRPALCGRFPVHDTIVALGLCAKGPVLLTLSGEVVVVVHSPGRGYTRWASGSLPASVRDGVKSCPDQCLISVCDQAAQATVVVGASMYVADLSFTFKTRRVSLVPVPTLVGVVFGTVGRILSHTYCFRLPPPVSLPGEQGIYDTQVGGKAPDPGWVHRILVRIDRATPSDRPLLLECVSASTDVTPQKGEGGEDAAPPNIWHECPDVPCPPSAISPLACLASDPEGRLVSVWGTHVTIGPRAPQARDQPDDNKHRVMGDDSVDLRRCDVTDTGAVVTSVNRSVYGVGVVMSDGSAWVCRYGPPHLGHVVTTLPHLDVPVAVHVGREGVAVATLSPAGTVYITRDGDVTSLSPHSPSLAPLSSLLPVHTDRQAARDACYGYVRSGDCRSESRPIPSRHNTDTHTETDTATPPPVCLPGVVAVGGGRQTARVLRPSLMLDKVSPCPFPSLRPMLPGSGGVQGWGCVVGATQGGSTDTTDSRGISAGLVQMGGTYGPGPQVSVRNLGVAAETLVGAGPISVDGTLLVCTESGISLLPPQAYTPSSVSSVSSAEVSTEMSCPEGAVSQLDSSPDSSVPTGTHLLSYHDDHQTPLCSPSEADRFISVAICQGWALAVSEGGKAHAVCVASAGATGSSPACAVYRLPCSTPHVPHVPVTDTGCRVCCALCTHPSHPGAALALVVWEGSVCVLDLCHDHGSVAVTQMGPTDSVDTDRWDVQLDTLAGVDPLCCSIGYLSDTHSCDTHSCDTHSCDTHSCAAETCGCQGLLVISVLGQGGELRLLYVRLKDPADSVPVSPSAAGLGSGTDRGGCQDSVPPPTLDTLDTPTATLHRCRVGGPGADVSLSPPMPLTHRDWGYTSALVVGSHPPVAVLLSPGTVPRVCALLAGQTVGDTRGPVAPIAGGPLSCCVSDTGCSTNECVCVMAQDGVYSLCPQTPRLRQVHTLGTAPDPPCDPHPDAASGSAGSGSRCVVGVAHAVCQGEGEGAALDTSGAECTIGKQGTQHVEDAWWPEGEGESGSGETEQGWVVVAYDTPCLQIHSDSTLDPTPASTTPLDQPPLCVCACALSQHPVVYQPMIAKPESAVPATGDTCDTSTASDPVSLAPVLLGMGTVWLAVALAGAAPSIRLYSFGLDGTLHLGPSVTLPAASVPLCMCGYMGRIAVGVPGAVLVLGLETGATGSSGCPGGQGGGECPLSLCVQQRLPLSVLPVQLTCTSQGLFVCDRASGCTLLRPNHSNTPDTPGASESMGPGPESIPDGYLPPPGYLPLHLAGAAMRVVPGLCSCAMQDRTQTQTSHGACDPAPGDPKDTPCKCKDEASAEDRQRDMGVVMVGDAHGQISVAHTGAVAVAASGGGDTGTGTGTEQAKAKDKDKTLHRNQVPLSVGPYLGGQAILSMCPCPPSLSPSLSPSAQGTHPTYPTYPAYLVASAGGQIRLLCPVSPPTGATLSHLCASMASLYDAPHLPPCLRSDLSPLSSTSLSAEGGLDGDALRHYLSMPDSERQAMAAASLRPTPPALLDGLIQGASGWLG</sequence>
<feature type="region of interest" description="Disordered" evidence="1">
    <location>
        <begin position="1255"/>
        <end position="1279"/>
    </location>
</feature>
<name>A0A9K3CSB9_9EUKA</name>
<dbReference type="EMBL" id="BDIP01000417">
    <property type="protein sequence ID" value="GIQ81517.1"/>
    <property type="molecule type" value="Genomic_DNA"/>
</dbReference>
<feature type="region of interest" description="Disordered" evidence="1">
    <location>
        <begin position="1315"/>
        <end position="1340"/>
    </location>
</feature>
<evidence type="ECO:0000313" key="3">
    <source>
        <dbReference type="Proteomes" id="UP000265618"/>
    </source>
</evidence>
<protein>
    <submittedName>
        <fullName evidence="2">Uncharacterized protein</fullName>
    </submittedName>
</protein>
<gene>
    <name evidence="2" type="ORF">KIPB_002487</name>
</gene>
<reference evidence="2 3" key="1">
    <citation type="journal article" date="2018" name="PLoS ONE">
        <title>The draft genome of Kipferlia bialata reveals reductive genome evolution in fornicate parasites.</title>
        <authorList>
            <person name="Tanifuji G."/>
            <person name="Takabayashi S."/>
            <person name="Kume K."/>
            <person name="Takagi M."/>
            <person name="Nakayama T."/>
            <person name="Kamikawa R."/>
            <person name="Inagaki Y."/>
            <person name="Hashimoto T."/>
        </authorList>
    </citation>
    <scope>NUCLEOTIDE SEQUENCE [LARGE SCALE GENOMIC DNA]</scope>
    <source>
        <strain evidence="2">NY0173</strain>
    </source>
</reference>
<feature type="compositionally biased region" description="Basic and acidic residues" evidence="1">
    <location>
        <begin position="1327"/>
        <end position="1340"/>
    </location>
</feature>